<name>A0A2T3BE31_AMORE</name>
<proteinExistence type="predicted"/>
<keyword evidence="3" id="KW-1185">Reference proteome</keyword>
<feature type="region of interest" description="Disordered" evidence="1">
    <location>
        <begin position="1"/>
        <end position="23"/>
    </location>
</feature>
<dbReference type="GeneID" id="36576602"/>
<organism evidence="2 3">
    <name type="scientific">Amorphotheca resinae ATCC 22711</name>
    <dbReference type="NCBI Taxonomy" id="857342"/>
    <lineage>
        <taxon>Eukaryota</taxon>
        <taxon>Fungi</taxon>
        <taxon>Dikarya</taxon>
        <taxon>Ascomycota</taxon>
        <taxon>Pezizomycotina</taxon>
        <taxon>Leotiomycetes</taxon>
        <taxon>Helotiales</taxon>
        <taxon>Amorphothecaceae</taxon>
        <taxon>Amorphotheca</taxon>
    </lineage>
</organism>
<dbReference type="AlphaFoldDB" id="A0A2T3BE31"/>
<dbReference type="RefSeq" id="XP_024725159.1">
    <property type="nucleotide sequence ID" value="XM_024868521.1"/>
</dbReference>
<sequence length="149" mass="16780">MDEVAGSKGARGRGGGGCTGAQGRITSHIAPPMLCDGPEPSEPYLLRPHRWFSPSDLRSDAAGTMVEEAGRRDRDREVWKNGRRGAVRMKEDILARGDPLYALNEKVKVRAAQPMKMLLLMLLLFVKVKSVHVPFRRRMRRINYKWVPA</sequence>
<evidence type="ECO:0000313" key="2">
    <source>
        <dbReference type="EMBL" id="PSS27634.1"/>
    </source>
</evidence>
<dbReference type="InParanoid" id="A0A2T3BE31"/>
<dbReference type="Proteomes" id="UP000241818">
    <property type="component" value="Unassembled WGS sequence"/>
</dbReference>
<evidence type="ECO:0000313" key="3">
    <source>
        <dbReference type="Proteomes" id="UP000241818"/>
    </source>
</evidence>
<accession>A0A2T3BE31</accession>
<gene>
    <name evidence="2" type="ORF">M430DRAFT_55122</name>
</gene>
<reference evidence="2 3" key="1">
    <citation type="journal article" date="2018" name="New Phytol.">
        <title>Comparative genomics and transcriptomics depict ericoid mycorrhizal fungi as versatile saprotrophs and plant mutualists.</title>
        <authorList>
            <person name="Martino E."/>
            <person name="Morin E."/>
            <person name="Grelet G.A."/>
            <person name="Kuo A."/>
            <person name="Kohler A."/>
            <person name="Daghino S."/>
            <person name="Barry K.W."/>
            <person name="Cichocki N."/>
            <person name="Clum A."/>
            <person name="Dockter R.B."/>
            <person name="Hainaut M."/>
            <person name="Kuo R.C."/>
            <person name="LaButti K."/>
            <person name="Lindahl B.D."/>
            <person name="Lindquist E.A."/>
            <person name="Lipzen A."/>
            <person name="Khouja H.R."/>
            <person name="Magnuson J."/>
            <person name="Murat C."/>
            <person name="Ohm R.A."/>
            <person name="Singer S.W."/>
            <person name="Spatafora J.W."/>
            <person name="Wang M."/>
            <person name="Veneault-Fourrey C."/>
            <person name="Henrissat B."/>
            <person name="Grigoriev I.V."/>
            <person name="Martin F.M."/>
            <person name="Perotto S."/>
        </authorList>
    </citation>
    <scope>NUCLEOTIDE SEQUENCE [LARGE SCALE GENOMIC DNA]</scope>
    <source>
        <strain evidence="2 3">ATCC 22711</strain>
    </source>
</reference>
<protein>
    <submittedName>
        <fullName evidence="2">Uncharacterized protein</fullName>
    </submittedName>
</protein>
<dbReference type="EMBL" id="KZ679006">
    <property type="protein sequence ID" value="PSS27634.1"/>
    <property type="molecule type" value="Genomic_DNA"/>
</dbReference>
<evidence type="ECO:0000256" key="1">
    <source>
        <dbReference type="SAM" id="MobiDB-lite"/>
    </source>
</evidence>